<dbReference type="Proteomes" id="UP001589733">
    <property type="component" value="Unassembled WGS sequence"/>
</dbReference>
<keyword evidence="2" id="KW-1185">Reference proteome</keyword>
<dbReference type="EMBL" id="JBHLYR010000028">
    <property type="protein sequence ID" value="MFB9992076.1"/>
    <property type="molecule type" value="Genomic_DNA"/>
</dbReference>
<dbReference type="RefSeq" id="WP_380008279.1">
    <property type="nucleotide sequence ID" value="NZ_JBHLYR010000028.1"/>
</dbReference>
<name>A0ABV6B0U9_9DEIO</name>
<sequence>MFLLSTAAAADIDCKTLILDSNGYLGYQTVEVFPNPVQKTAIRLNRQTQPLRREVCGFTVTADRAGYSFKAKNIKALVQQLGTGSSWPFRVVGMQLVGGRLDYPDAAQLDLSLPDGLMHTDIRFTGYFNGLYLPKDALMAVRVNGGPLKPLLYNGTFRSISFDPKITTLELFIKSSKPVLWEKMLLDVGNSRMSFIKKAAMPSK</sequence>
<comment type="caution">
    <text evidence="1">The sequence shown here is derived from an EMBL/GenBank/DDBJ whole genome shotgun (WGS) entry which is preliminary data.</text>
</comment>
<reference evidence="1 2" key="1">
    <citation type="submission" date="2024-09" db="EMBL/GenBank/DDBJ databases">
        <authorList>
            <person name="Sun Q."/>
            <person name="Mori K."/>
        </authorList>
    </citation>
    <scope>NUCLEOTIDE SEQUENCE [LARGE SCALE GENOMIC DNA]</scope>
    <source>
        <strain evidence="1 2">JCM 13503</strain>
    </source>
</reference>
<evidence type="ECO:0000313" key="2">
    <source>
        <dbReference type="Proteomes" id="UP001589733"/>
    </source>
</evidence>
<gene>
    <name evidence="1" type="ORF">ACFFLM_08895</name>
</gene>
<accession>A0ABV6B0U9</accession>
<protein>
    <submittedName>
        <fullName evidence="1">Uncharacterized protein</fullName>
    </submittedName>
</protein>
<proteinExistence type="predicted"/>
<evidence type="ECO:0000313" key="1">
    <source>
        <dbReference type="EMBL" id="MFB9992076.1"/>
    </source>
</evidence>
<organism evidence="1 2">
    <name type="scientific">Deinococcus oregonensis</name>
    <dbReference type="NCBI Taxonomy" id="1805970"/>
    <lineage>
        <taxon>Bacteria</taxon>
        <taxon>Thermotogati</taxon>
        <taxon>Deinococcota</taxon>
        <taxon>Deinococci</taxon>
        <taxon>Deinococcales</taxon>
        <taxon>Deinococcaceae</taxon>
        <taxon>Deinococcus</taxon>
    </lineage>
</organism>